<gene>
    <name evidence="11" type="primary">gorA</name>
    <name evidence="11" type="ORF">FGS76_05500</name>
</gene>
<dbReference type="InterPro" id="IPR012999">
    <property type="entry name" value="Pyr_OxRdtase_I_AS"/>
</dbReference>
<dbReference type="PANTHER" id="PTHR42737">
    <property type="entry name" value="GLUTATHIONE REDUCTASE"/>
    <property type="match status" value="1"/>
</dbReference>
<feature type="domain" description="Pyridine nucleotide-disulphide oxidoreductase dimerisation" evidence="9">
    <location>
        <begin position="339"/>
        <end position="447"/>
    </location>
</feature>
<dbReference type="PRINTS" id="PR00411">
    <property type="entry name" value="PNDRDTASEI"/>
</dbReference>
<dbReference type="PROSITE" id="PS00076">
    <property type="entry name" value="PYRIDINE_REDOX_1"/>
    <property type="match status" value="1"/>
</dbReference>
<dbReference type="NCBIfam" id="NF004776">
    <property type="entry name" value="PRK06116.1"/>
    <property type="match status" value="1"/>
</dbReference>
<evidence type="ECO:0000256" key="5">
    <source>
        <dbReference type="ARBA" id="ARBA00023002"/>
    </source>
</evidence>
<evidence type="ECO:0000256" key="4">
    <source>
        <dbReference type="ARBA" id="ARBA00022827"/>
    </source>
</evidence>
<evidence type="ECO:0000256" key="3">
    <source>
        <dbReference type="ARBA" id="ARBA00022630"/>
    </source>
</evidence>
<dbReference type="InterPro" id="IPR001100">
    <property type="entry name" value="Pyr_nuc-diS_OxRdtase"/>
</dbReference>
<evidence type="ECO:0000256" key="6">
    <source>
        <dbReference type="ARBA" id="ARBA00023157"/>
    </source>
</evidence>
<dbReference type="RefSeq" id="WP_138771629.1">
    <property type="nucleotide sequence ID" value="NZ_JBHSSX010000044.1"/>
</dbReference>
<dbReference type="Gene3D" id="3.30.390.30">
    <property type="match status" value="1"/>
</dbReference>
<name>A0ABY2XN74_9GAMM</name>
<comment type="cofactor">
    <cofactor evidence="1">
        <name>FAD</name>
        <dbReference type="ChEBI" id="CHEBI:57692"/>
    </cofactor>
</comment>
<dbReference type="Pfam" id="PF07992">
    <property type="entry name" value="Pyr_redox_2"/>
    <property type="match status" value="1"/>
</dbReference>
<dbReference type="Proteomes" id="UP000739180">
    <property type="component" value="Unassembled WGS sequence"/>
</dbReference>
<evidence type="ECO:0000259" key="10">
    <source>
        <dbReference type="Pfam" id="PF07992"/>
    </source>
</evidence>
<dbReference type="Gene3D" id="3.50.50.60">
    <property type="entry name" value="FAD/NAD(P)-binding domain"/>
    <property type="match status" value="2"/>
</dbReference>
<keyword evidence="4 8" id="KW-0274">FAD</keyword>
<evidence type="ECO:0000256" key="1">
    <source>
        <dbReference type="ARBA" id="ARBA00001974"/>
    </source>
</evidence>
<dbReference type="PRINTS" id="PR00368">
    <property type="entry name" value="FADPNR"/>
</dbReference>
<feature type="domain" description="FAD/NAD(P)-binding" evidence="10">
    <location>
        <begin position="5"/>
        <end position="317"/>
    </location>
</feature>
<keyword evidence="3 8" id="KW-0285">Flavoprotein</keyword>
<keyword evidence="6" id="KW-1015">Disulfide bond</keyword>
<organism evidence="11 12">
    <name type="scientific">Alloalcanivorax gelatiniphagus</name>
    <dbReference type="NCBI Taxonomy" id="1194167"/>
    <lineage>
        <taxon>Bacteria</taxon>
        <taxon>Pseudomonadati</taxon>
        <taxon>Pseudomonadota</taxon>
        <taxon>Gammaproteobacteria</taxon>
        <taxon>Oceanospirillales</taxon>
        <taxon>Alcanivoracaceae</taxon>
        <taxon>Alloalcanivorax</taxon>
    </lineage>
</organism>
<evidence type="ECO:0000256" key="8">
    <source>
        <dbReference type="RuleBase" id="RU003691"/>
    </source>
</evidence>
<dbReference type="SUPFAM" id="SSF55424">
    <property type="entry name" value="FAD/NAD-linked reductases, dimerisation (C-terminal) domain"/>
    <property type="match status" value="1"/>
</dbReference>
<evidence type="ECO:0000313" key="11">
    <source>
        <dbReference type="EMBL" id="TMW13846.1"/>
    </source>
</evidence>
<accession>A0ABY2XN74</accession>
<comment type="caution">
    <text evidence="11">The sequence shown here is derived from an EMBL/GenBank/DDBJ whole genome shotgun (WGS) entry which is preliminary data.</text>
</comment>
<dbReference type="InterPro" id="IPR036188">
    <property type="entry name" value="FAD/NAD-bd_sf"/>
</dbReference>
<evidence type="ECO:0000259" key="9">
    <source>
        <dbReference type="Pfam" id="PF02852"/>
    </source>
</evidence>
<dbReference type="PIRSF" id="PIRSF000350">
    <property type="entry name" value="Mercury_reductase_MerA"/>
    <property type="match status" value="1"/>
</dbReference>
<keyword evidence="12" id="KW-1185">Reference proteome</keyword>
<protein>
    <submittedName>
        <fullName evidence="11">Glutathione-disulfide reductase</fullName>
        <ecNumber evidence="11">1.8.1.7</ecNumber>
    </submittedName>
</protein>
<dbReference type="InterPro" id="IPR023753">
    <property type="entry name" value="FAD/NAD-binding_dom"/>
</dbReference>
<dbReference type="GO" id="GO:0004362">
    <property type="term" value="F:glutathione-disulfide reductase (NADPH) activity"/>
    <property type="evidence" value="ECO:0007669"/>
    <property type="project" value="UniProtKB-EC"/>
</dbReference>
<dbReference type="Pfam" id="PF02852">
    <property type="entry name" value="Pyr_redox_dim"/>
    <property type="match status" value="1"/>
</dbReference>
<dbReference type="EC" id="1.8.1.7" evidence="11"/>
<evidence type="ECO:0000256" key="7">
    <source>
        <dbReference type="ARBA" id="ARBA00023284"/>
    </source>
</evidence>
<evidence type="ECO:0000256" key="2">
    <source>
        <dbReference type="ARBA" id="ARBA00007532"/>
    </source>
</evidence>
<reference evidence="11 12" key="1">
    <citation type="submission" date="2019-05" db="EMBL/GenBank/DDBJ databases">
        <title>Genome of Alcanivorax gelatiniphagus, an oil degrading marine bacteria.</title>
        <authorList>
            <person name="Kwon K.K."/>
        </authorList>
    </citation>
    <scope>NUCLEOTIDE SEQUENCE [LARGE SCALE GENOMIC DNA]</scope>
    <source>
        <strain evidence="11 12">MEBiC 08158</strain>
    </source>
</reference>
<dbReference type="InterPro" id="IPR016156">
    <property type="entry name" value="FAD/NAD-linked_Rdtase_dimer_sf"/>
</dbReference>
<sequence length="455" mass="49296">MANDFDLVVIGAGSGGVRAARMAAGHGARVAIIEERFFGGTCVNVGCVPKKLFAYGAGFANEFQLAADYGYTVDGWSFDWATLRDNKTREIARLNGIYRRLLDNAGVTVFEGHGRIEGPGRVSVDGDRQLSAGHILIATGGKPFVPEFPGNERVRISDDLFYLDKLPDTVAVVGGGYIASEFASILNGLGVTVHQLYRRELFLRGFDHDVRVFVAEQMGAHGVKLHFNTDVASVQERDGRQVLNLTGGGELVVDEVFYATGRVPRLDGLLADGVSLDTGDNGAVRVDDQLRTSMDGVYALGDVTDRLQLTPVALAEGTWLAAWLFAKDKPQGPVDYRDVPTAVFCQPNIGTVGLTEEQALERHATVRVYRGRFRPMRYTLGDIQEKTLVKLIVDDASDRVVGLHMAGEEAAEITQGFAVAIRMGATKADFDATLGIHPSSAEEFVTLRQGETVSR</sequence>
<keyword evidence="7 8" id="KW-0676">Redox-active center</keyword>
<dbReference type="EMBL" id="VCQT01000021">
    <property type="protein sequence ID" value="TMW13846.1"/>
    <property type="molecule type" value="Genomic_DNA"/>
</dbReference>
<comment type="similarity">
    <text evidence="2 8">Belongs to the class-I pyridine nucleotide-disulfide oxidoreductase family.</text>
</comment>
<evidence type="ECO:0000313" key="12">
    <source>
        <dbReference type="Proteomes" id="UP000739180"/>
    </source>
</evidence>
<dbReference type="PANTHER" id="PTHR42737:SF2">
    <property type="entry name" value="GLUTATHIONE REDUCTASE"/>
    <property type="match status" value="1"/>
</dbReference>
<keyword evidence="5 8" id="KW-0560">Oxidoreductase</keyword>
<proteinExistence type="inferred from homology"/>
<dbReference type="InterPro" id="IPR046952">
    <property type="entry name" value="GSHR/TRXR-like"/>
</dbReference>
<dbReference type="SUPFAM" id="SSF51905">
    <property type="entry name" value="FAD/NAD(P)-binding domain"/>
    <property type="match status" value="1"/>
</dbReference>
<dbReference type="InterPro" id="IPR004099">
    <property type="entry name" value="Pyr_nucl-diS_OxRdtase_dimer"/>
</dbReference>